<reference evidence="12" key="1">
    <citation type="journal article" date="2021" name="Evol. Appl.">
        <title>The genome of the Pyrenean desman and the effects of bottlenecks and inbreeding on the genomic landscape of an endangered species.</title>
        <authorList>
            <person name="Escoda L."/>
            <person name="Castresana J."/>
        </authorList>
    </citation>
    <scope>NUCLEOTIDE SEQUENCE</scope>
    <source>
        <strain evidence="12">IBE-C5619</strain>
    </source>
</reference>
<feature type="compositionally biased region" description="Acidic residues" evidence="9">
    <location>
        <begin position="29"/>
        <end position="39"/>
    </location>
</feature>
<dbReference type="Pfam" id="PF00069">
    <property type="entry name" value="Pkinase"/>
    <property type="match status" value="1"/>
</dbReference>
<protein>
    <recommendedName>
        <fullName evidence="3">mitogen-activated protein kinase kinase kinase</fullName>
        <ecNumber evidence="3">2.7.11.25</ecNumber>
    </recommendedName>
</protein>
<keyword evidence="8" id="KW-0547">Nucleotide-binding</keyword>
<evidence type="ECO:0000256" key="7">
    <source>
        <dbReference type="PROSITE-ProRule" id="PRU00192"/>
    </source>
</evidence>
<evidence type="ECO:0000256" key="8">
    <source>
        <dbReference type="PROSITE-ProRule" id="PRU10141"/>
    </source>
</evidence>
<dbReference type="EMBL" id="JAGFMF010012094">
    <property type="protein sequence ID" value="KAG8507762.1"/>
    <property type="molecule type" value="Genomic_DNA"/>
</dbReference>
<evidence type="ECO:0000256" key="5">
    <source>
        <dbReference type="ARBA" id="ARBA00047559"/>
    </source>
</evidence>
<dbReference type="CDD" id="cd12059">
    <property type="entry name" value="SH3_MLK1-3"/>
    <property type="match status" value="1"/>
</dbReference>
<keyword evidence="12" id="KW-0808">Transferase</keyword>
<dbReference type="FunFam" id="3.30.200.20:FF:000085">
    <property type="entry name" value="Mitogen-activated protein kinase kinase kinase"/>
    <property type="match status" value="1"/>
</dbReference>
<evidence type="ECO:0000256" key="4">
    <source>
        <dbReference type="ARBA" id="ARBA00022443"/>
    </source>
</evidence>
<keyword evidence="13" id="KW-1185">Reference proteome</keyword>
<dbReference type="InterPro" id="IPR035779">
    <property type="entry name" value="MLK1-3_SH3"/>
</dbReference>
<keyword evidence="8" id="KW-0067">ATP-binding</keyword>
<dbReference type="Gene3D" id="1.10.510.10">
    <property type="entry name" value="Transferase(Phosphotransferase) domain 1"/>
    <property type="match status" value="1"/>
</dbReference>
<dbReference type="PANTHER" id="PTHR44329:SF35">
    <property type="entry name" value="MITOGEN-ACTIVATED PROTEIN KINASE KINASE KINASE 9"/>
    <property type="match status" value="1"/>
</dbReference>
<dbReference type="GO" id="GO:0004706">
    <property type="term" value="F:JUN kinase kinase kinase activity"/>
    <property type="evidence" value="ECO:0007669"/>
    <property type="project" value="TreeGrafter"/>
</dbReference>
<dbReference type="SMART" id="SM00220">
    <property type="entry name" value="S_TKc"/>
    <property type="match status" value="1"/>
</dbReference>
<evidence type="ECO:0000256" key="9">
    <source>
        <dbReference type="SAM" id="MobiDB-lite"/>
    </source>
</evidence>
<comment type="catalytic activity">
    <reaction evidence="6">
        <text>L-seryl-[protein] + ATP = O-phospho-L-seryl-[protein] + ADP + H(+)</text>
        <dbReference type="Rhea" id="RHEA:17989"/>
        <dbReference type="Rhea" id="RHEA-COMP:9863"/>
        <dbReference type="Rhea" id="RHEA-COMP:11604"/>
        <dbReference type="ChEBI" id="CHEBI:15378"/>
        <dbReference type="ChEBI" id="CHEBI:29999"/>
        <dbReference type="ChEBI" id="CHEBI:30616"/>
        <dbReference type="ChEBI" id="CHEBI:83421"/>
        <dbReference type="ChEBI" id="CHEBI:456216"/>
        <dbReference type="EC" id="2.7.11.25"/>
    </reaction>
</comment>
<dbReference type="OrthoDB" id="339325at2759"/>
<dbReference type="AlphaFoldDB" id="A0A8J5ZW85"/>
<dbReference type="InterPro" id="IPR000719">
    <property type="entry name" value="Prot_kinase_dom"/>
</dbReference>
<evidence type="ECO:0000259" key="10">
    <source>
        <dbReference type="PROSITE" id="PS50002"/>
    </source>
</evidence>
<dbReference type="SMART" id="SM00326">
    <property type="entry name" value="SH3"/>
    <property type="match status" value="1"/>
</dbReference>
<comment type="cofactor">
    <cofactor evidence="1">
        <name>Mg(2+)</name>
        <dbReference type="ChEBI" id="CHEBI:18420"/>
    </cofactor>
</comment>
<keyword evidence="12" id="KW-0418">Kinase</keyword>
<dbReference type="PANTHER" id="PTHR44329">
    <property type="entry name" value="SERINE/THREONINE-PROTEIN KINASE TNNI3K-RELATED"/>
    <property type="match status" value="1"/>
</dbReference>
<dbReference type="InterPro" id="IPR011009">
    <property type="entry name" value="Kinase-like_dom_sf"/>
</dbReference>
<dbReference type="InterPro" id="IPR017441">
    <property type="entry name" value="Protein_kinase_ATP_BS"/>
</dbReference>
<feature type="region of interest" description="Disordered" evidence="9">
    <location>
        <begin position="12"/>
        <end position="47"/>
    </location>
</feature>
<evidence type="ECO:0000313" key="12">
    <source>
        <dbReference type="EMBL" id="KAG8507762.1"/>
    </source>
</evidence>
<keyword evidence="4 7" id="KW-0728">SH3 domain</keyword>
<dbReference type="GO" id="GO:0005524">
    <property type="term" value="F:ATP binding"/>
    <property type="evidence" value="ECO:0007669"/>
    <property type="project" value="UniProtKB-UniRule"/>
</dbReference>
<feature type="binding site" evidence="8">
    <location>
        <position position="212"/>
    </location>
    <ligand>
        <name>ATP</name>
        <dbReference type="ChEBI" id="CHEBI:30616"/>
    </ligand>
</feature>
<proteinExistence type="inferred from homology"/>
<dbReference type="PROSITE" id="PS00107">
    <property type="entry name" value="PROTEIN_KINASE_ATP"/>
    <property type="match status" value="1"/>
</dbReference>
<comment type="caution">
    <text evidence="12">The sequence shown here is derived from an EMBL/GenBank/DDBJ whole genome shotgun (WGS) entry which is preliminary data.</text>
</comment>
<sequence>MEPSRALLGCLASAAAATPPGEDGAGAGAEEEEEEEEEAAAAPGELRSDAPLPYWTAVFEYEAAGEDELTLRLGDVVEVLSKDSQVSGDEGWWTGQLNQRVGIFPSNYVTPRSAFSSRCQPGGEDPSCYPPIQCKAKAGPGSLATAGLGAGSGWAVMEAGVVAEGVSPSPRLSWGRVLEIDFAELTLEEIIGIGGFGKVYRAFWIGDEVAVKAARHDPDEDISQTIENVRQEAKLFAMLKHPNIIALRGVCLKEPNLCLVMEFARGGPLNRVLSGKRIPPDILVNWAVQIARGMNYLHDEAIVPIIHRDLKSSNSEYEDVMLEGLRALSDSVWDLGESEFLMES</sequence>
<evidence type="ECO:0000256" key="2">
    <source>
        <dbReference type="ARBA" id="ARBA00006529"/>
    </source>
</evidence>
<evidence type="ECO:0000256" key="6">
    <source>
        <dbReference type="ARBA" id="ARBA00048329"/>
    </source>
</evidence>
<dbReference type="EC" id="2.7.11.25" evidence="3"/>
<comment type="similarity">
    <text evidence="2">Belongs to the protein kinase superfamily. STE Ser/Thr protein kinase family. MAP kinase kinase kinase subfamily.</text>
</comment>
<dbReference type="Gene3D" id="3.30.200.20">
    <property type="entry name" value="Phosphorylase Kinase, domain 1"/>
    <property type="match status" value="1"/>
</dbReference>
<evidence type="ECO:0000256" key="1">
    <source>
        <dbReference type="ARBA" id="ARBA00001946"/>
    </source>
</evidence>
<dbReference type="InterPro" id="IPR051681">
    <property type="entry name" value="Ser/Thr_Kinases-Pseudokinases"/>
</dbReference>
<dbReference type="InterPro" id="IPR036028">
    <property type="entry name" value="SH3-like_dom_sf"/>
</dbReference>
<dbReference type="Proteomes" id="UP000700334">
    <property type="component" value="Unassembled WGS sequence"/>
</dbReference>
<name>A0A8J5ZW85_GALPY</name>
<gene>
    <name evidence="12" type="ORF">J0S82_016975</name>
</gene>
<dbReference type="Gene3D" id="2.30.30.40">
    <property type="entry name" value="SH3 Domains"/>
    <property type="match status" value="1"/>
</dbReference>
<accession>A0A8J5ZW85</accession>
<dbReference type="SUPFAM" id="SSF50044">
    <property type="entry name" value="SH3-domain"/>
    <property type="match status" value="1"/>
</dbReference>
<evidence type="ECO:0000313" key="13">
    <source>
        <dbReference type="Proteomes" id="UP000700334"/>
    </source>
</evidence>
<evidence type="ECO:0000259" key="11">
    <source>
        <dbReference type="PROSITE" id="PS50011"/>
    </source>
</evidence>
<comment type="catalytic activity">
    <reaction evidence="5">
        <text>L-threonyl-[protein] + ATP = O-phospho-L-threonyl-[protein] + ADP + H(+)</text>
        <dbReference type="Rhea" id="RHEA:46608"/>
        <dbReference type="Rhea" id="RHEA-COMP:11060"/>
        <dbReference type="Rhea" id="RHEA-COMP:11605"/>
        <dbReference type="ChEBI" id="CHEBI:15378"/>
        <dbReference type="ChEBI" id="CHEBI:30013"/>
        <dbReference type="ChEBI" id="CHEBI:30616"/>
        <dbReference type="ChEBI" id="CHEBI:61977"/>
        <dbReference type="ChEBI" id="CHEBI:456216"/>
        <dbReference type="EC" id="2.7.11.25"/>
    </reaction>
</comment>
<evidence type="ECO:0000256" key="3">
    <source>
        <dbReference type="ARBA" id="ARBA00012406"/>
    </source>
</evidence>
<feature type="domain" description="SH3" evidence="10">
    <location>
        <begin position="50"/>
        <end position="114"/>
    </location>
</feature>
<feature type="compositionally biased region" description="Low complexity" evidence="9">
    <location>
        <begin position="12"/>
        <end position="22"/>
    </location>
</feature>
<dbReference type="PROSITE" id="PS50011">
    <property type="entry name" value="PROTEIN_KINASE_DOM"/>
    <property type="match status" value="1"/>
</dbReference>
<dbReference type="InterPro" id="IPR001452">
    <property type="entry name" value="SH3_domain"/>
</dbReference>
<dbReference type="SUPFAM" id="SSF56112">
    <property type="entry name" value="Protein kinase-like (PK-like)"/>
    <property type="match status" value="1"/>
</dbReference>
<organism evidence="12 13">
    <name type="scientific">Galemys pyrenaicus</name>
    <name type="common">Iberian desman</name>
    <name type="synonym">Pyrenean desman</name>
    <dbReference type="NCBI Taxonomy" id="202257"/>
    <lineage>
        <taxon>Eukaryota</taxon>
        <taxon>Metazoa</taxon>
        <taxon>Chordata</taxon>
        <taxon>Craniata</taxon>
        <taxon>Vertebrata</taxon>
        <taxon>Euteleostomi</taxon>
        <taxon>Mammalia</taxon>
        <taxon>Eutheria</taxon>
        <taxon>Laurasiatheria</taxon>
        <taxon>Eulipotyphla</taxon>
        <taxon>Talpidae</taxon>
        <taxon>Galemys</taxon>
    </lineage>
</organism>
<dbReference type="PRINTS" id="PR00452">
    <property type="entry name" value="SH3DOMAIN"/>
</dbReference>
<feature type="domain" description="Protein kinase" evidence="11">
    <location>
        <begin position="185"/>
        <end position="344"/>
    </location>
</feature>
<dbReference type="FunFam" id="2.30.30.40:FF:000079">
    <property type="entry name" value="Mitogen-activated protein kinase kinase kinase"/>
    <property type="match status" value="1"/>
</dbReference>
<dbReference type="PROSITE" id="PS50002">
    <property type="entry name" value="SH3"/>
    <property type="match status" value="1"/>
</dbReference>
<dbReference type="Pfam" id="PF14604">
    <property type="entry name" value="SH3_9"/>
    <property type="match status" value="1"/>
</dbReference>